<dbReference type="RefSeq" id="WP_274714012.1">
    <property type="nucleotide sequence ID" value="NZ_JAILSO010000184.1"/>
</dbReference>
<comment type="caution">
    <text evidence="1">The sequence shown here is derived from an EMBL/GenBank/DDBJ whole genome shotgun (WGS) entry which is preliminary data.</text>
</comment>
<evidence type="ECO:0000313" key="1">
    <source>
        <dbReference type="EMBL" id="MDE1480659.1"/>
    </source>
</evidence>
<accession>A0AAJ1JBN2</accession>
<reference evidence="1" key="2">
    <citation type="journal article" date="2022" name="J. Evol. Biol.">
        <title>Pre- and post-association barriers to host switching in sympatric mutualists.</title>
        <authorList>
            <person name="Dinges Z.M."/>
            <person name="Phillips R.K."/>
            <person name="Lively C.M."/>
            <person name="Bashey F."/>
        </authorList>
    </citation>
    <scope>NUCLEOTIDE SEQUENCE</scope>
    <source>
        <strain evidence="1">MC_266_E_2016</strain>
    </source>
</reference>
<name>A0AAJ1JBN2_XENBV</name>
<gene>
    <name evidence="1" type="ORF">KKJ01_21340</name>
</gene>
<reference evidence="1" key="1">
    <citation type="submission" date="2021-08" db="EMBL/GenBank/DDBJ databases">
        <authorList>
            <person name="Papudeshi B."/>
            <person name="Bashey-Visser F."/>
        </authorList>
    </citation>
    <scope>NUCLEOTIDE SEQUENCE</scope>
    <source>
        <strain evidence="1">MC_266_E_2016</strain>
    </source>
</reference>
<dbReference type="AlphaFoldDB" id="A0AAJ1JBN2"/>
<organism evidence="1 2">
    <name type="scientific">Xenorhabdus bovienii</name>
    <name type="common">Xenorhabdus nematophila subsp. bovienii</name>
    <dbReference type="NCBI Taxonomy" id="40576"/>
    <lineage>
        <taxon>Bacteria</taxon>
        <taxon>Pseudomonadati</taxon>
        <taxon>Pseudomonadota</taxon>
        <taxon>Gammaproteobacteria</taxon>
        <taxon>Enterobacterales</taxon>
        <taxon>Morganellaceae</taxon>
        <taxon>Xenorhabdus</taxon>
    </lineage>
</organism>
<proteinExistence type="predicted"/>
<evidence type="ECO:0000313" key="2">
    <source>
        <dbReference type="Proteomes" id="UP001222434"/>
    </source>
</evidence>
<protein>
    <submittedName>
        <fullName evidence="1">Uncharacterized protein</fullName>
    </submittedName>
</protein>
<dbReference type="EMBL" id="JAILSO010000184">
    <property type="protein sequence ID" value="MDE1480659.1"/>
    <property type="molecule type" value="Genomic_DNA"/>
</dbReference>
<dbReference type="Proteomes" id="UP001222434">
    <property type="component" value="Unassembled WGS sequence"/>
</dbReference>
<sequence length="94" mass="11201">MTKTQNARKKKYYTLGELTDLAAKRGYMLDFNNARQVFELKDKKHHNKWCWIVRPSNGIKVGQVRECKMQEWNELLDFNIVRLEKNAENISTLI</sequence>